<evidence type="ECO:0000313" key="5">
    <source>
        <dbReference type="Proteomes" id="UP000023152"/>
    </source>
</evidence>
<dbReference type="Gene3D" id="3.40.50.1460">
    <property type="match status" value="1"/>
</dbReference>
<evidence type="ECO:0000256" key="1">
    <source>
        <dbReference type="ARBA" id="ARBA00022737"/>
    </source>
</evidence>
<gene>
    <name evidence="4" type="ORF">RFI_26119</name>
</gene>
<dbReference type="EMBL" id="ASPP01022607">
    <property type="protein sequence ID" value="ETO11258.1"/>
    <property type="molecule type" value="Genomic_DNA"/>
</dbReference>
<feature type="repeat" description="TPR" evidence="3">
    <location>
        <begin position="597"/>
        <end position="630"/>
    </location>
</feature>
<protein>
    <recommendedName>
        <fullName evidence="6">Peptidase C14 caspase domain-containing protein</fullName>
    </recommendedName>
</protein>
<dbReference type="PROSITE" id="PS50005">
    <property type="entry name" value="TPR"/>
    <property type="match status" value="1"/>
</dbReference>
<evidence type="ECO:0000256" key="3">
    <source>
        <dbReference type="PROSITE-ProRule" id="PRU00339"/>
    </source>
</evidence>
<dbReference type="InterPro" id="IPR011990">
    <property type="entry name" value="TPR-like_helical_dom_sf"/>
</dbReference>
<evidence type="ECO:0000313" key="4">
    <source>
        <dbReference type="EMBL" id="ETO11258.1"/>
    </source>
</evidence>
<dbReference type="SMART" id="SM00028">
    <property type="entry name" value="TPR"/>
    <property type="match status" value="6"/>
</dbReference>
<evidence type="ECO:0008006" key="6">
    <source>
        <dbReference type="Google" id="ProtNLM"/>
    </source>
</evidence>
<dbReference type="PANTHER" id="PTHR45641">
    <property type="entry name" value="TETRATRICOPEPTIDE REPEAT PROTEIN (AFU_ORTHOLOGUE AFUA_6G03870)"/>
    <property type="match status" value="1"/>
</dbReference>
<organism evidence="4 5">
    <name type="scientific">Reticulomyxa filosa</name>
    <dbReference type="NCBI Taxonomy" id="46433"/>
    <lineage>
        <taxon>Eukaryota</taxon>
        <taxon>Sar</taxon>
        <taxon>Rhizaria</taxon>
        <taxon>Retaria</taxon>
        <taxon>Foraminifera</taxon>
        <taxon>Monothalamids</taxon>
        <taxon>Reticulomyxidae</taxon>
        <taxon>Reticulomyxa</taxon>
    </lineage>
</organism>
<dbReference type="SUPFAM" id="SSF52129">
    <property type="entry name" value="Caspase-like"/>
    <property type="match status" value="1"/>
</dbReference>
<proteinExistence type="predicted"/>
<comment type="caution">
    <text evidence="4">The sequence shown here is derived from an EMBL/GenBank/DDBJ whole genome shotgun (WGS) entry which is preliminary data.</text>
</comment>
<dbReference type="OrthoDB" id="19588at2759"/>
<sequence length="754" mass="88058">MSLKATLYIETKKKDYEVSLSTLTMESLTSAAQKLWFSLESKRAAKEFEITDKDNTKIEKNKDVERVCKNSPVHFNVRIKPKKYIKRKGQLNIQQNHIMINPLVLLAGTIRHKTSNKSLNSVKRDMIELKHLFAKRDGYTVISTYDNDDNSSEILTLERLNKTLSNEFQDITTYDGLIFIWCGYGNDQTGTLTTSDDKHKHWNEIVNMYETITTKPKIIIQNCIDSKALHEMKTDEISSWSRFSGSNVFFITTNLINDDPTGNTGSIFTKLFCEQLNEDNNYQVSLNSMIEAINYTIKDKFTNEKGQKLIKTCSSCDKDIYFGTEKYLLYNYIEDTDTNWMKAIKKAEAMTTEMMEHNQKGIIVVASWSWELNDDASTEMKEEQNPMKQKYVVGDFTIALFHCKSVRFEEIIIYGRVYPLISIPFLADFNDVCELAITKYDNYDYESTIKYSLYALSLTEQNPSVNSSLYYILYSDLAWSYFQCEKYEKARYYFEKELEIYSKQTVVDNSYIRNCFENLGITLCELKQYDKAIYYLEQALSIWLEKFDTNDELVGKLYTDLGICFFHTNQFEKEKECYKKSLEIYLKVFSNMHFDVAIAYYNLGCMYQRQKLYDKALEYHEKSLDIRIKLWKNDHSIDPDCSEEFDMLDCLDVDVGCSYHCIALTLRKKGEFEKAISYHEKGLRILRNNFDVFDPDAELGDSYKSLGIAYEKIENKIKAIENYENAVFTLHAKFGATHKKTLSALAKLKRMQES</sequence>
<name>X6MB65_RETFI</name>
<dbReference type="Pfam" id="PF13424">
    <property type="entry name" value="TPR_12"/>
    <property type="match status" value="1"/>
</dbReference>
<keyword evidence="5" id="KW-1185">Reference proteome</keyword>
<dbReference type="AlphaFoldDB" id="X6MB65"/>
<dbReference type="InterPro" id="IPR029030">
    <property type="entry name" value="Caspase-like_dom_sf"/>
</dbReference>
<dbReference type="InterPro" id="IPR019734">
    <property type="entry name" value="TPR_rpt"/>
</dbReference>
<keyword evidence="1" id="KW-0677">Repeat</keyword>
<evidence type="ECO:0000256" key="2">
    <source>
        <dbReference type="ARBA" id="ARBA00022803"/>
    </source>
</evidence>
<accession>X6MB65</accession>
<keyword evidence="2 3" id="KW-0802">TPR repeat</keyword>
<reference evidence="4 5" key="1">
    <citation type="journal article" date="2013" name="Curr. Biol.">
        <title>The Genome of the Foraminiferan Reticulomyxa filosa.</title>
        <authorList>
            <person name="Glockner G."/>
            <person name="Hulsmann N."/>
            <person name="Schleicher M."/>
            <person name="Noegel A.A."/>
            <person name="Eichinger L."/>
            <person name="Gallinger C."/>
            <person name="Pawlowski J."/>
            <person name="Sierra R."/>
            <person name="Euteneuer U."/>
            <person name="Pillet L."/>
            <person name="Moustafa A."/>
            <person name="Platzer M."/>
            <person name="Groth M."/>
            <person name="Szafranski K."/>
            <person name="Schliwa M."/>
        </authorList>
    </citation>
    <scope>NUCLEOTIDE SEQUENCE [LARGE SCALE GENOMIC DNA]</scope>
</reference>
<dbReference type="Pfam" id="PF00515">
    <property type="entry name" value="TPR_1"/>
    <property type="match status" value="1"/>
</dbReference>
<dbReference type="Gene3D" id="1.25.40.10">
    <property type="entry name" value="Tetratricopeptide repeat domain"/>
    <property type="match status" value="2"/>
</dbReference>
<dbReference type="PANTHER" id="PTHR45641:SF1">
    <property type="entry name" value="AAA+ ATPASE DOMAIN-CONTAINING PROTEIN"/>
    <property type="match status" value="1"/>
</dbReference>
<dbReference type="Proteomes" id="UP000023152">
    <property type="component" value="Unassembled WGS sequence"/>
</dbReference>
<dbReference type="SUPFAM" id="SSF81901">
    <property type="entry name" value="HCP-like"/>
    <property type="match status" value="1"/>
</dbReference>